<sequence>SFSQIFDTTLRSIYKMLSTKSESNITSLVASSSSPTRSSKRDFYYTQSPSRDSSRASFIQPSPMDSPTHDSSSSLGRHSRNSSASKCSSDEKDWRHERKILLEEGTYYDEIDDVASIRRCQALLAVFSVVVIFIIFCFIVRGACLPYKAQISVQTFELHNFYVGQGTDFSGVPTKVLTSNGTLRFRIYNPAPTFGVHVTFTPINLFFYQLPIATAEKPLSIEEEPKDNGRKVMLYGAGASLEATDSGGKIPSKQGEMWSENWLEFGTQSESHANLTSMLLLLSPYRSRMVLAAIHDSYYIY</sequence>
<dbReference type="Proteomes" id="UP000836841">
    <property type="component" value="Chromosome 3"/>
</dbReference>
<reference evidence="3 4" key="1">
    <citation type="submission" date="2022-03" db="EMBL/GenBank/DDBJ databases">
        <authorList>
            <person name="Nunn A."/>
            <person name="Chopra R."/>
            <person name="Nunn A."/>
            <person name="Contreras Garrido A."/>
        </authorList>
    </citation>
    <scope>NUCLEOTIDE SEQUENCE [LARGE SCALE GENOMIC DNA]</scope>
</reference>
<evidence type="ECO:0000256" key="2">
    <source>
        <dbReference type="SAM" id="Phobius"/>
    </source>
</evidence>
<proteinExistence type="predicted"/>
<evidence type="ECO:0000313" key="4">
    <source>
        <dbReference type="Proteomes" id="UP000836841"/>
    </source>
</evidence>
<keyword evidence="2" id="KW-1133">Transmembrane helix</keyword>
<evidence type="ECO:0008006" key="5">
    <source>
        <dbReference type="Google" id="ProtNLM"/>
    </source>
</evidence>
<gene>
    <name evidence="3" type="ORF">TAV2_LOCUS9556</name>
</gene>
<feature type="non-terminal residue" evidence="3">
    <location>
        <position position="1"/>
    </location>
</feature>
<organism evidence="3 4">
    <name type="scientific">Thlaspi arvense</name>
    <name type="common">Field penny-cress</name>
    <dbReference type="NCBI Taxonomy" id="13288"/>
    <lineage>
        <taxon>Eukaryota</taxon>
        <taxon>Viridiplantae</taxon>
        <taxon>Streptophyta</taxon>
        <taxon>Embryophyta</taxon>
        <taxon>Tracheophyta</taxon>
        <taxon>Spermatophyta</taxon>
        <taxon>Magnoliopsida</taxon>
        <taxon>eudicotyledons</taxon>
        <taxon>Gunneridae</taxon>
        <taxon>Pentapetalae</taxon>
        <taxon>rosids</taxon>
        <taxon>malvids</taxon>
        <taxon>Brassicales</taxon>
        <taxon>Brassicaceae</taxon>
        <taxon>Thlaspideae</taxon>
        <taxon>Thlaspi</taxon>
    </lineage>
</organism>
<feature type="compositionally biased region" description="Low complexity" evidence="1">
    <location>
        <begin position="27"/>
        <end position="37"/>
    </location>
</feature>
<keyword evidence="2" id="KW-0472">Membrane</keyword>
<accession>A0AAU9RYL7</accession>
<evidence type="ECO:0000313" key="3">
    <source>
        <dbReference type="EMBL" id="CAH2053574.1"/>
    </source>
</evidence>
<name>A0AAU9RYL7_THLAR</name>
<evidence type="ECO:0000256" key="1">
    <source>
        <dbReference type="SAM" id="MobiDB-lite"/>
    </source>
</evidence>
<dbReference type="EMBL" id="OU466859">
    <property type="protein sequence ID" value="CAH2053574.1"/>
    <property type="molecule type" value="Genomic_DNA"/>
</dbReference>
<feature type="region of interest" description="Disordered" evidence="1">
    <location>
        <begin position="25"/>
        <end position="90"/>
    </location>
</feature>
<feature type="compositionally biased region" description="Low complexity" evidence="1">
    <location>
        <begin position="71"/>
        <end position="85"/>
    </location>
</feature>
<keyword evidence="4" id="KW-1185">Reference proteome</keyword>
<feature type="compositionally biased region" description="Polar residues" evidence="1">
    <location>
        <begin position="45"/>
        <end position="65"/>
    </location>
</feature>
<dbReference type="AlphaFoldDB" id="A0AAU9RYL7"/>
<feature type="transmembrane region" description="Helical" evidence="2">
    <location>
        <begin position="122"/>
        <end position="140"/>
    </location>
</feature>
<keyword evidence="2" id="KW-0812">Transmembrane</keyword>
<protein>
    <recommendedName>
        <fullName evidence="5">Late embryogenesis abundant protein LEA-2 subgroup domain-containing protein</fullName>
    </recommendedName>
</protein>